<organism evidence="1 2">
    <name type="scientific">Pseudomonas kulmbachensis</name>
    <dbReference type="NCBI Taxonomy" id="3043408"/>
    <lineage>
        <taxon>Bacteria</taxon>
        <taxon>Pseudomonadati</taxon>
        <taxon>Pseudomonadota</taxon>
        <taxon>Gammaproteobacteria</taxon>
        <taxon>Pseudomonadales</taxon>
        <taxon>Pseudomonadaceae</taxon>
        <taxon>Pseudomonas</taxon>
    </lineage>
</organism>
<reference evidence="1 2" key="1">
    <citation type="submission" date="2024-10" db="EMBL/GenBank/DDBJ databases">
        <title>Aeromonas and Pseudomonas from the Cagarras Archipelago, Rio de Janeiro, Brazil.</title>
        <authorList>
            <person name="Canellas A.L.B."/>
            <person name="Laport M.S."/>
        </authorList>
    </citation>
    <scope>NUCLEOTIDE SEQUENCE [LARGE SCALE GENOMIC DNA]</scope>
    <source>
        <strain evidence="1 2">CPF-4</strain>
    </source>
</reference>
<name>A0ABW7M2M8_9PSED</name>
<protein>
    <submittedName>
        <fullName evidence="1">Uncharacterized protein</fullName>
    </submittedName>
</protein>
<comment type="caution">
    <text evidence="1">The sequence shown here is derived from an EMBL/GenBank/DDBJ whole genome shotgun (WGS) entry which is preliminary data.</text>
</comment>
<proteinExistence type="predicted"/>
<keyword evidence="2" id="KW-1185">Reference proteome</keyword>
<evidence type="ECO:0000313" key="2">
    <source>
        <dbReference type="Proteomes" id="UP001609821"/>
    </source>
</evidence>
<dbReference type="EMBL" id="JBINXB010000036">
    <property type="protein sequence ID" value="MFH6568132.1"/>
    <property type="molecule type" value="Genomic_DNA"/>
</dbReference>
<dbReference type="RefSeq" id="WP_338579270.1">
    <property type="nucleotide sequence ID" value="NZ_JBINXA010000017.1"/>
</dbReference>
<sequence>MRASWFWIYEWGNNPTFNPYRAYAPIVYGDPVITDIDHPRVEGDFANAVLMWLAFMHAGPLLC</sequence>
<accession>A0ABW7M2M8</accession>
<gene>
    <name evidence="1" type="ORF">ACHMWK_19430</name>
</gene>
<dbReference type="Proteomes" id="UP001609821">
    <property type="component" value="Unassembled WGS sequence"/>
</dbReference>
<evidence type="ECO:0000313" key="1">
    <source>
        <dbReference type="EMBL" id="MFH6568132.1"/>
    </source>
</evidence>